<comment type="caution">
    <text evidence="3">The sequence shown here is derived from an EMBL/GenBank/DDBJ whole genome shotgun (WGS) entry which is preliminary data.</text>
</comment>
<organism evidence="3 4">
    <name type="scientific">Nocardia aurantia</name>
    <dbReference type="NCBI Taxonomy" id="2585199"/>
    <lineage>
        <taxon>Bacteria</taxon>
        <taxon>Bacillati</taxon>
        <taxon>Actinomycetota</taxon>
        <taxon>Actinomycetes</taxon>
        <taxon>Mycobacteriales</taxon>
        <taxon>Nocardiaceae</taxon>
        <taxon>Nocardia</taxon>
    </lineage>
</organism>
<dbReference type="Proteomes" id="UP000431401">
    <property type="component" value="Unassembled WGS sequence"/>
</dbReference>
<gene>
    <name evidence="3" type="ORF">NRB56_72920</name>
</gene>
<protein>
    <submittedName>
        <fullName evidence="3">Uncharacterized protein</fullName>
    </submittedName>
</protein>
<dbReference type="AlphaFoldDB" id="A0A7K0E2R6"/>
<proteinExistence type="predicted"/>
<feature type="transmembrane region" description="Helical" evidence="2">
    <location>
        <begin position="9"/>
        <end position="29"/>
    </location>
</feature>
<reference evidence="3 4" key="1">
    <citation type="submission" date="2019-10" db="EMBL/GenBank/DDBJ databases">
        <title>Nocardia macrotermitis sp. nov. and Nocardia aurantia sp. nov., isolated from the gut of fungus growing-termite Macrotermes natalensis.</title>
        <authorList>
            <person name="Benndorf R."/>
            <person name="Schwitalla J."/>
            <person name="Martin K."/>
            <person name="De Beer W."/>
            <person name="Kaster A.-K."/>
            <person name="Vollmers J."/>
            <person name="Poulsen M."/>
            <person name="Beemelmanns C."/>
        </authorList>
    </citation>
    <scope>NUCLEOTIDE SEQUENCE [LARGE SCALE GENOMIC DNA]</scope>
    <source>
        <strain evidence="3 4">RB56</strain>
    </source>
</reference>
<keyword evidence="2" id="KW-0812">Transmembrane</keyword>
<feature type="transmembrane region" description="Helical" evidence="2">
    <location>
        <begin position="41"/>
        <end position="60"/>
    </location>
</feature>
<dbReference type="EMBL" id="WEGI01000022">
    <property type="protein sequence ID" value="MQY31682.1"/>
    <property type="molecule type" value="Genomic_DNA"/>
</dbReference>
<evidence type="ECO:0000256" key="1">
    <source>
        <dbReference type="SAM" id="MobiDB-lite"/>
    </source>
</evidence>
<accession>A0A7K0E2R6</accession>
<name>A0A7K0E2R6_9NOCA</name>
<evidence type="ECO:0000313" key="4">
    <source>
        <dbReference type="Proteomes" id="UP000431401"/>
    </source>
</evidence>
<keyword evidence="2" id="KW-0472">Membrane</keyword>
<feature type="region of interest" description="Disordered" evidence="1">
    <location>
        <begin position="70"/>
        <end position="103"/>
    </location>
</feature>
<keyword evidence="4" id="KW-1185">Reference proteome</keyword>
<keyword evidence="2" id="KW-1133">Transmembrane helix</keyword>
<dbReference type="PROSITE" id="PS51257">
    <property type="entry name" value="PROKAR_LIPOPROTEIN"/>
    <property type="match status" value="1"/>
</dbReference>
<evidence type="ECO:0000313" key="3">
    <source>
        <dbReference type="EMBL" id="MQY31682.1"/>
    </source>
</evidence>
<sequence>MPAPRRRPALILFVVVAALGCLALGWWQWGRFESASGTAQNLGYALQWPLFAGFVVFAYVRFIRLEREAREPAEETEPPQPGRLARLSKPSGPREIPAGILPERPAAARTDDPVVAEYNQYLAALNARELRTQIRAAGLEARDIERSAG</sequence>
<evidence type="ECO:0000256" key="2">
    <source>
        <dbReference type="SAM" id="Phobius"/>
    </source>
</evidence>